<dbReference type="Pfam" id="PF02163">
    <property type="entry name" value="Peptidase_M50"/>
    <property type="match status" value="1"/>
</dbReference>
<keyword evidence="7 11" id="KW-0862">Zinc</keyword>
<evidence type="ECO:0000256" key="6">
    <source>
        <dbReference type="ARBA" id="ARBA00022801"/>
    </source>
</evidence>
<evidence type="ECO:0000313" key="13">
    <source>
        <dbReference type="EMBL" id="ADE57003.1"/>
    </source>
</evidence>
<dbReference type="OrthoDB" id="9782003at2"/>
<evidence type="ECO:0000256" key="1">
    <source>
        <dbReference type="ARBA" id="ARBA00001947"/>
    </source>
</evidence>
<dbReference type="GO" id="GO:0046872">
    <property type="term" value="F:metal ion binding"/>
    <property type="evidence" value="ECO:0007669"/>
    <property type="project" value="UniProtKB-KW"/>
</dbReference>
<keyword evidence="10 11" id="KW-0472">Membrane</keyword>
<dbReference type="eggNOG" id="COG0750">
    <property type="taxonomic scope" value="Bacteria"/>
</dbReference>
<dbReference type="STRING" id="572547.Amico_0872"/>
<dbReference type="InterPro" id="IPR041489">
    <property type="entry name" value="PDZ_6"/>
</dbReference>
<evidence type="ECO:0000256" key="2">
    <source>
        <dbReference type="ARBA" id="ARBA00004141"/>
    </source>
</evidence>
<dbReference type="AlphaFoldDB" id="D5EEM1"/>
<dbReference type="PANTHER" id="PTHR42837">
    <property type="entry name" value="REGULATOR OF SIGMA-E PROTEASE RSEP"/>
    <property type="match status" value="1"/>
</dbReference>
<dbReference type="CDD" id="cd23081">
    <property type="entry name" value="cpPDZ_EcRseP-like"/>
    <property type="match status" value="1"/>
</dbReference>
<dbReference type="PANTHER" id="PTHR42837:SF2">
    <property type="entry name" value="MEMBRANE METALLOPROTEASE ARASP2, CHLOROPLASTIC-RELATED"/>
    <property type="match status" value="1"/>
</dbReference>
<protein>
    <recommendedName>
        <fullName evidence="11">Zinc metalloprotease</fullName>
        <ecNumber evidence="11">3.4.24.-</ecNumber>
    </recommendedName>
</protein>
<feature type="transmembrane region" description="Helical" evidence="11">
    <location>
        <begin position="318"/>
        <end position="336"/>
    </location>
</feature>
<dbReference type="InterPro" id="IPR036034">
    <property type="entry name" value="PDZ_sf"/>
</dbReference>
<keyword evidence="5 11" id="KW-0812">Transmembrane</keyword>
<dbReference type="InterPro" id="IPR004387">
    <property type="entry name" value="Pept_M50_Zn"/>
</dbReference>
<dbReference type="NCBIfam" id="TIGR00054">
    <property type="entry name" value="RIP metalloprotease RseP"/>
    <property type="match status" value="1"/>
</dbReference>
<dbReference type="EMBL" id="CP001997">
    <property type="protein sequence ID" value="ADE57003.1"/>
    <property type="molecule type" value="Genomic_DNA"/>
</dbReference>
<evidence type="ECO:0000256" key="3">
    <source>
        <dbReference type="ARBA" id="ARBA00007931"/>
    </source>
</evidence>
<dbReference type="KEGG" id="aco:Amico_0872"/>
<keyword evidence="9 11" id="KW-0482">Metalloprotease</keyword>
<comment type="similarity">
    <text evidence="3 11">Belongs to the peptidase M50B family.</text>
</comment>
<proteinExistence type="inferred from homology"/>
<evidence type="ECO:0000256" key="9">
    <source>
        <dbReference type="ARBA" id="ARBA00023049"/>
    </source>
</evidence>
<evidence type="ECO:0000256" key="4">
    <source>
        <dbReference type="ARBA" id="ARBA00022670"/>
    </source>
</evidence>
<evidence type="ECO:0000256" key="10">
    <source>
        <dbReference type="ARBA" id="ARBA00023136"/>
    </source>
</evidence>
<dbReference type="SMART" id="SM00228">
    <property type="entry name" value="PDZ"/>
    <property type="match status" value="1"/>
</dbReference>
<dbReference type="GO" id="GO:0004222">
    <property type="term" value="F:metalloendopeptidase activity"/>
    <property type="evidence" value="ECO:0007669"/>
    <property type="project" value="InterPro"/>
</dbReference>
<comment type="cofactor">
    <cofactor evidence="1 11">
        <name>Zn(2+)</name>
        <dbReference type="ChEBI" id="CHEBI:29105"/>
    </cofactor>
</comment>
<dbReference type="GO" id="GO:0016020">
    <property type="term" value="C:membrane"/>
    <property type="evidence" value="ECO:0007669"/>
    <property type="project" value="UniProtKB-SubCell"/>
</dbReference>
<dbReference type="EC" id="3.4.24.-" evidence="11"/>
<dbReference type="Gene3D" id="2.30.42.10">
    <property type="match status" value="1"/>
</dbReference>
<keyword evidence="14" id="KW-1185">Reference proteome</keyword>
<evidence type="ECO:0000256" key="7">
    <source>
        <dbReference type="ARBA" id="ARBA00022833"/>
    </source>
</evidence>
<sequence>MIVSVLSFLLVIGICVVTHEYGHYRTAKACGVQVHEFAFGMGPVLWQKKGRETLWSIRAFPVGGFVRLAGMDEEQPGEEVKEGKGFNDKKAWQRFFILLNGPLVNILLAMALTAIFLSAHGVIDMSSPVVGDIMENLPAQHIELQPGDIIRTVNGVHVSDWPSMAKAIRDEAKEGPVTLEIERGGQLLLKEVAIPYSAKYGAQLLGIRPPMMRYGLLSAWTNAFSYTVNMSVEMIQGIVRWVLQAQDVDVSGPIGIATMAGEAAKQGIWPFISFLSLINLNLGLINLFPFPALDGGRLVFIVGEIVTKKRLPERIENFIHLAGFILLITLILFITWKDISKIFNL</sequence>
<feature type="domain" description="PDZ" evidence="12">
    <location>
        <begin position="115"/>
        <end position="185"/>
    </location>
</feature>
<dbReference type="Proteomes" id="UP000002366">
    <property type="component" value="Chromosome"/>
</dbReference>
<keyword evidence="6 11" id="KW-0378">Hydrolase</keyword>
<dbReference type="RefSeq" id="WP_013048269.1">
    <property type="nucleotide sequence ID" value="NC_014011.1"/>
</dbReference>
<dbReference type="HOGENOM" id="CLU_025778_1_0_0"/>
<feature type="transmembrane region" description="Helical" evidence="11">
    <location>
        <begin position="95"/>
        <end position="117"/>
    </location>
</feature>
<evidence type="ECO:0000259" key="12">
    <source>
        <dbReference type="SMART" id="SM00228"/>
    </source>
</evidence>
<comment type="subcellular location">
    <subcellularLocation>
        <location evidence="2">Membrane</location>
        <topology evidence="2">Multi-pass membrane protein</topology>
    </subcellularLocation>
</comment>
<keyword evidence="11" id="KW-0479">Metal-binding</keyword>
<dbReference type="InterPro" id="IPR008915">
    <property type="entry name" value="Peptidase_M50"/>
</dbReference>
<keyword evidence="8 11" id="KW-1133">Transmembrane helix</keyword>
<feature type="transmembrane region" description="Helical" evidence="11">
    <location>
        <begin position="268"/>
        <end position="288"/>
    </location>
</feature>
<organism evidence="13 14">
    <name type="scientific">Aminobacterium colombiense (strain DSM 12261 / ALA-1)</name>
    <dbReference type="NCBI Taxonomy" id="572547"/>
    <lineage>
        <taxon>Bacteria</taxon>
        <taxon>Thermotogati</taxon>
        <taxon>Synergistota</taxon>
        <taxon>Synergistia</taxon>
        <taxon>Synergistales</taxon>
        <taxon>Aminobacteriaceae</taxon>
        <taxon>Aminobacterium</taxon>
    </lineage>
</organism>
<dbReference type="CDD" id="cd06163">
    <property type="entry name" value="S2P-M50_PDZ_RseP-like"/>
    <property type="match status" value="1"/>
</dbReference>
<reference evidence="13 14" key="1">
    <citation type="journal article" date="2010" name="Stand. Genomic Sci.">
        <title>Complete genome sequence of Aminobacterium colombiense type strain (ALA-1).</title>
        <authorList>
            <person name="Chertkov O."/>
            <person name="Sikorski J."/>
            <person name="Brambilla E."/>
            <person name="Lapidus A."/>
            <person name="Copeland A."/>
            <person name="Glavina Del Rio T."/>
            <person name="Nolan M."/>
            <person name="Lucas S."/>
            <person name="Tice H."/>
            <person name="Cheng J.F."/>
            <person name="Han C."/>
            <person name="Detter J.C."/>
            <person name="Bruce D."/>
            <person name="Tapia R."/>
            <person name="Goodwin L."/>
            <person name="Pitluck S."/>
            <person name="Liolios K."/>
            <person name="Ivanova N."/>
            <person name="Mavromatis K."/>
            <person name="Ovchinnikova G."/>
            <person name="Pati A."/>
            <person name="Chen A."/>
            <person name="Palaniappan K."/>
            <person name="Land M."/>
            <person name="Hauser L."/>
            <person name="Chang Y.J."/>
            <person name="Jeffries C.D."/>
            <person name="Spring S."/>
            <person name="Rohde M."/>
            <person name="Goker M."/>
            <person name="Bristow J."/>
            <person name="Eisen J.A."/>
            <person name="Markowitz V."/>
            <person name="Hugenholtz P."/>
            <person name="Kyrpides N.C."/>
            <person name="Klenk H.P."/>
        </authorList>
    </citation>
    <scope>NUCLEOTIDE SEQUENCE [LARGE SCALE GENOMIC DNA]</scope>
    <source>
        <strain evidence="14">DSM 12261 / ALA-1</strain>
    </source>
</reference>
<dbReference type="InterPro" id="IPR001478">
    <property type="entry name" value="PDZ"/>
</dbReference>
<evidence type="ECO:0000256" key="5">
    <source>
        <dbReference type="ARBA" id="ARBA00022692"/>
    </source>
</evidence>
<keyword evidence="4 13" id="KW-0645">Protease</keyword>
<evidence type="ECO:0000256" key="8">
    <source>
        <dbReference type="ARBA" id="ARBA00022989"/>
    </source>
</evidence>
<name>D5EEM1_AMICL</name>
<evidence type="ECO:0000313" key="14">
    <source>
        <dbReference type="Proteomes" id="UP000002366"/>
    </source>
</evidence>
<evidence type="ECO:0000256" key="11">
    <source>
        <dbReference type="RuleBase" id="RU362031"/>
    </source>
</evidence>
<gene>
    <name evidence="13" type="ordered locus">Amico_0872</name>
</gene>
<dbReference type="SUPFAM" id="SSF50156">
    <property type="entry name" value="PDZ domain-like"/>
    <property type="match status" value="1"/>
</dbReference>
<dbReference type="GO" id="GO:0006508">
    <property type="term" value="P:proteolysis"/>
    <property type="evidence" value="ECO:0007669"/>
    <property type="project" value="UniProtKB-KW"/>
</dbReference>
<accession>D5EEM1</accession>
<dbReference type="Pfam" id="PF17820">
    <property type="entry name" value="PDZ_6"/>
    <property type="match status" value="1"/>
</dbReference>